<dbReference type="SUPFAM" id="SSF50978">
    <property type="entry name" value="WD40 repeat-like"/>
    <property type="match status" value="1"/>
</dbReference>
<feature type="repeat" description="WD" evidence="3">
    <location>
        <begin position="161"/>
        <end position="202"/>
    </location>
</feature>
<dbReference type="PROSITE" id="PS50294">
    <property type="entry name" value="WD_REPEATS_REGION"/>
    <property type="match status" value="2"/>
</dbReference>
<evidence type="ECO:0000313" key="4">
    <source>
        <dbReference type="EMBL" id="PNH08296.1"/>
    </source>
</evidence>
<protein>
    <submittedName>
        <fullName evidence="4">Katanin p80 WD40-containing subunit B1</fullName>
    </submittedName>
</protein>
<dbReference type="PROSITE" id="PS00678">
    <property type="entry name" value="WD_REPEATS_1"/>
    <property type="match status" value="1"/>
</dbReference>
<dbReference type="PROSITE" id="PS50082">
    <property type="entry name" value="WD_REPEATS_2"/>
    <property type="match status" value="2"/>
</dbReference>
<comment type="caution">
    <text evidence="4">The sequence shown here is derived from an EMBL/GenBank/DDBJ whole genome shotgun (WGS) entry which is preliminary data.</text>
</comment>
<dbReference type="InterPro" id="IPR015943">
    <property type="entry name" value="WD40/YVTN_repeat-like_dom_sf"/>
</dbReference>
<accession>A0A2J8A6Y0</accession>
<evidence type="ECO:0000256" key="1">
    <source>
        <dbReference type="ARBA" id="ARBA00022574"/>
    </source>
</evidence>
<organism evidence="4 5">
    <name type="scientific">Tetrabaena socialis</name>
    <dbReference type="NCBI Taxonomy" id="47790"/>
    <lineage>
        <taxon>Eukaryota</taxon>
        <taxon>Viridiplantae</taxon>
        <taxon>Chlorophyta</taxon>
        <taxon>core chlorophytes</taxon>
        <taxon>Chlorophyceae</taxon>
        <taxon>CS clade</taxon>
        <taxon>Chlamydomonadales</taxon>
        <taxon>Tetrabaenaceae</taxon>
        <taxon>Tetrabaena</taxon>
    </lineage>
</organism>
<dbReference type="EMBL" id="PGGS01000136">
    <property type="protein sequence ID" value="PNH08296.1"/>
    <property type="molecule type" value="Genomic_DNA"/>
</dbReference>
<dbReference type="GO" id="GO:0007019">
    <property type="term" value="P:microtubule depolymerization"/>
    <property type="evidence" value="ECO:0007669"/>
    <property type="project" value="TreeGrafter"/>
</dbReference>
<keyword evidence="5" id="KW-1185">Reference proteome</keyword>
<dbReference type="InterPro" id="IPR036322">
    <property type="entry name" value="WD40_repeat_dom_sf"/>
</dbReference>
<sequence>MSGGHTKPPLTVACCSPIPWRTLASPALRPLGPFARSIRGECACEAGAALGGDLGLIRAMADTAGSLSEFAHVSACAAASRLRPRWTQRRCVLRAASQLGGGLPDLFAGPAAGRRHKMAQQLGQMRYLKLAGVLVTGGTDMKVNYWAINKTMPGFSRKASLSGHQSPVESVSLDTEEKVVAAGGADGGITVFDLATEKVTEGLQPAHEGSVTCLAWHPRDPVIVSGSSDTSLKLWDIRAAGKALAPFTGARLTGHSAGITHVSFSPDATAIGWRRG</sequence>
<proteinExistence type="predicted"/>
<dbReference type="InterPro" id="IPR019775">
    <property type="entry name" value="WD40_repeat_CS"/>
</dbReference>
<name>A0A2J8A6Y0_9CHLO</name>
<dbReference type="Pfam" id="PF00400">
    <property type="entry name" value="WD40"/>
    <property type="match status" value="3"/>
</dbReference>
<gene>
    <name evidence="4" type="ORF">TSOC_005170</name>
</gene>
<dbReference type="Proteomes" id="UP000236333">
    <property type="component" value="Unassembled WGS sequence"/>
</dbReference>
<evidence type="ECO:0000256" key="2">
    <source>
        <dbReference type="ARBA" id="ARBA00022737"/>
    </source>
</evidence>
<dbReference type="SMART" id="SM00320">
    <property type="entry name" value="WD40"/>
    <property type="match status" value="2"/>
</dbReference>
<keyword evidence="2" id="KW-0677">Repeat</keyword>
<dbReference type="PANTHER" id="PTHR19845">
    <property type="entry name" value="KATANIN P80 SUBUNIT"/>
    <property type="match status" value="1"/>
</dbReference>
<dbReference type="Gene3D" id="2.130.10.10">
    <property type="entry name" value="YVTN repeat-like/Quinoprotein amine dehydrogenase"/>
    <property type="match status" value="1"/>
</dbReference>
<dbReference type="InterPro" id="IPR001680">
    <property type="entry name" value="WD40_rpt"/>
</dbReference>
<feature type="repeat" description="WD" evidence="3">
    <location>
        <begin position="204"/>
        <end position="245"/>
    </location>
</feature>
<dbReference type="PANTHER" id="PTHR19845:SF0">
    <property type="entry name" value="KATANIN P80 WD40 REPEAT-CONTAINING SUBUNIT B1"/>
    <property type="match status" value="1"/>
</dbReference>
<keyword evidence="1 3" id="KW-0853">WD repeat</keyword>
<dbReference type="GO" id="GO:0008352">
    <property type="term" value="C:katanin complex"/>
    <property type="evidence" value="ECO:0007669"/>
    <property type="project" value="TreeGrafter"/>
</dbReference>
<evidence type="ECO:0000256" key="3">
    <source>
        <dbReference type="PROSITE-ProRule" id="PRU00221"/>
    </source>
</evidence>
<reference evidence="4 5" key="1">
    <citation type="journal article" date="2017" name="Mol. Biol. Evol.">
        <title>The 4-celled Tetrabaena socialis nuclear genome reveals the essential components for genetic control of cell number at the origin of multicellularity in the volvocine lineage.</title>
        <authorList>
            <person name="Featherston J."/>
            <person name="Arakaki Y."/>
            <person name="Hanschen E.R."/>
            <person name="Ferris P.J."/>
            <person name="Michod R.E."/>
            <person name="Olson B.J.S.C."/>
            <person name="Nozaki H."/>
            <person name="Durand P.M."/>
        </authorList>
    </citation>
    <scope>NUCLEOTIDE SEQUENCE [LARGE SCALE GENOMIC DNA]</scope>
    <source>
        <strain evidence="4 5">NIES-571</strain>
    </source>
</reference>
<dbReference type="AlphaFoldDB" id="A0A2J8A6Y0"/>
<evidence type="ECO:0000313" key="5">
    <source>
        <dbReference type="Proteomes" id="UP000236333"/>
    </source>
</evidence>
<dbReference type="OrthoDB" id="538223at2759"/>